<feature type="domain" description="ABC transporter" evidence="5">
    <location>
        <begin position="4"/>
        <end position="253"/>
    </location>
</feature>
<dbReference type="RefSeq" id="WP_331211745.1">
    <property type="nucleotide sequence ID" value="NZ_JAZGQL010000038.1"/>
</dbReference>
<evidence type="ECO:0000256" key="2">
    <source>
        <dbReference type="ARBA" id="ARBA00022741"/>
    </source>
</evidence>
<dbReference type="EMBL" id="JAZGQL010000038">
    <property type="protein sequence ID" value="MEE6311862.1"/>
    <property type="molecule type" value="Genomic_DNA"/>
</dbReference>
<comment type="caution">
    <text evidence="6">The sequence shown here is derived from an EMBL/GenBank/DDBJ whole genome shotgun (WGS) entry which is preliminary data.</text>
</comment>
<dbReference type="SMART" id="SM00382">
    <property type="entry name" value="AAA"/>
    <property type="match status" value="1"/>
</dbReference>
<dbReference type="InterPro" id="IPR017871">
    <property type="entry name" value="ABC_transporter-like_CS"/>
</dbReference>
<evidence type="ECO:0000256" key="4">
    <source>
        <dbReference type="SAM" id="MobiDB-lite"/>
    </source>
</evidence>
<dbReference type="Proteomes" id="UP001339911">
    <property type="component" value="Unassembled WGS sequence"/>
</dbReference>
<evidence type="ECO:0000256" key="1">
    <source>
        <dbReference type="ARBA" id="ARBA00022448"/>
    </source>
</evidence>
<gene>
    <name evidence="6" type="ORF">V1634_34040</name>
</gene>
<dbReference type="PROSITE" id="PS50893">
    <property type="entry name" value="ABC_TRANSPORTER_2"/>
    <property type="match status" value="1"/>
</dbReference>
<dbReference type="SUPFAM" id="SSF52540">
    <property type="entry name" value="P-loop containing nucleoside triphosphate hydrolases"/>
    <property type="match status" value="1"/>
</dbReference>
<dbReference type="PANTHER" id="PTHR43776">
    <property type="entry name" value="TRANSPORT ATP-BINDING PROTEIN"/>
    <property type="match status" value="1"/>
</dbReference>
<keyword evidence="1" id="KW-0813">Transport</keyword>
<dbReference type="InterPro" id="IPR003439">
    <property type="entry name" value="ABC_transporter-like_ATP-bd"/>
</dbReference>
<dbReference type="InterPro" id="IPR050319">
    <property type="entry name" value="ABC_transp_ATP-bind"/>
</dbReference>
<dbReference type="PROSITE" id="PS00211">
    <property type="entry name" value="ABC_TRANSPORTER_1"/>
    <property type="match status" value="1"/>
</dbReference>
<name>A0ABU7SPS7_9ACTN</name>
<accession>A0ABU7SPS7</accession>
<dbReference type="PANTHER" id="PTHR43776:SF8">
    <property type="entry name" value="ABC TRANSPORTER, ATP-BINDING PROTEIN"/>
    <property type="match status" value="1"/>
</dbReference>
<dbReference type="Pfam" id="PF08352">
    <property type="entry name" value="oligo_HPY"/>
    <property type="match status" value="1"/>
</dbReference>
<evidence type="ECO:0000313" key="7">
    <source>
        <dbReference type="Proteomes" id="UP001339911"/>
    </source>
</evidence>
<dbReference type="InterPro" id="IPR027417">
    <property type="entry name" value="P-loop_NTPase"/>
</dbReference>
<keyword evidence="2" id="KW-0547">Nucleotide-binding</keyword>
<organism evidence="6 7">
    <name type="scientific">Plantactinospora veratri</name>
    <dbReference type="NCBI Taxonomy" id="1436122"/>
    <lineage>
        <taxon>Bacteria</taxon>
        <taxon>Bacillati</taxon>
        <taxon>Actinomycetota</taxon>
        <taxon>Actinomycetes</taxon>
        <taxon>Micromonosporales</taxon>
        <taxon>Micromonosporaceae</taxon>
        <taxon>Plantactinospora</taxon>
    </lineage>
</organism>
<dbReference type="CDD" id="cd03257">
    <property type="entry name" value="ABC_NikE_OppD_transporters"/>
    <property type="match status" value="1"/>
</dbReference>
<keyword evidence="3 6" id="KW-0067">ATP-binding</keyword>
<keyword evidence="7" id="KW-1185">Reference proteome</keyword>
<dbReference type="Gene3D" id="3.40.50.300">
    <property type="entry name" value="P-loop containing nucleotide triphosphate hydrolases"/>
    <property type="match status" value="1"/>
</dbReference>
<feature type="region of interest" description="Disordered" evidence="4">
    <location>
        <begin position="256"/>
        <end position="277"/>
    </location>
</feature>
<protein>
    <submittedName>
        <fullName evidence="6">ABC transporter ATP-binding protein</fullName>
    </submittedName>
</protein>
<sequence>MTTLTVSHLSKHFPLRDGRRRRTLRAVDDVSFELRSGQTVALVGESGSGKSTIARMLVRLTPPTAGEIRLDGTPVATGHRAVRRYRRDVQMVFQDPFGSLNPAHTVEYHLRRPLRLHGVARSADDVRAAVHDLLTRVNLTPADQVARRLPHELSGGQRQRVAIARALAPRPRILLADEPVSMLDVSIRLEILNLIDRLKREEELAVLYVTHDLATARYFASSIMVLYRGQVVESGPSDEVILRPAHPYTQLLASAAPDPGRPRTAAPGGMRALRGGQQTATDSGGCLFRDRCPAAMEVCRTEVPEFPVGAGHLARCWLHRPDNGRTRPADGSAGQP</sequence>
<dbReference type="InterPro" id="IPR003593">
    <property type="entry name" value="AAA+_ATPase"/>
</dbReference>
<dbReference type="NCBIfam" id="TIGR01727">
    <property type="entry name" value="oligo_HPY"/>
    <property type="match status" value="1"/>
</dbReference>
<evidence type="ECO:0000313" key="6">
    <source>
        <dbReference type="EMBL" id="MEE6311862.1"/>
    </source>
</evidence>
<dbReference type="InterPro" id="IPR013563">
    <property type="entry name" value="Oligopep_ABC_C"/>
</dbReference>
<evidence type="ECO:0000259" key="5">
    <source>
        <dbReference type="PROSITE" id="PS50893"/>
    </source>
</evidence>
<proteinExistence type="predicted"/>
<reference evidence="6 7" key="1">
    <citation type="submission" date="2024-01" db="EMBL/GenBank/DDBJ databases">
        <title>Genome insights into Plantactinospora veratri sp. nov.</title>
        <authorList>
            <person name="Wang L."/>
        </authorList>
    </citation>
    <scope>NUCLEOTIDE SEQUENCE [LARGE SCALE GENOMIC DNA]</scope>
    <source>
        <strain evidence="6 7">NEAU-FHS4</strain>
    </source>
</reference>
<dbReference type="Pfam" id="PF00005">
    <property type="entry name" value="ABC_tran"/>
    <property type="match status" value="1"/>
</dbReference>
<dbReference type="GO" id="GO:0005524">
    <property type="term" value="F:ATP binding"/>
    <property type="evidence" value="ECO:0007669"/>
    <property type="project" value="UniProtKB-KW"/>
</dbReference>
<evidence type="ECO:0000256" key="3">
    <source>
        <dbReference type="ARBA" id="ARBA00022840"/>
    </source>
</evidence>